<proteinExistence type="predicted"/>
<dbReference type="AlphaFoldDB" id="A0A086SW20"/>
<name>A0A086SW20_HAPC1</name>
<feature type="transmembrane region" description="Helical" evidence="5">
    <location>
        <begin position="208"/>
        <end position="232"/>
    </location>
</feature>
<dbReference type="OrthoDB" id="3358017at2759"/>
<evidence type="ECO:0000256" key="2">
    <source>
        <dbReference type="ARBA" id="ARBA00022692"/>
    </source>
</evidence>
<gene>
    <name evidence="6" type="ORF">ACRE_079880</name>
</gene>
<feature type="transmembrane region" description="Helical" evidence="5">
    <location>
        <begin position="252"/>
        <end position="271"/>
    </location>
</feature>
<sequence>MSDGKYVEGSYYFYAPNKGAAIFFAVAFLTSGIVHSWQASCSNHIHYDRHYSCWKLTPLFPFCSLLFFAGFAIRAYGAFHYENLDVYIASLCITYAAPPLLELQNYHILGRVLYYVPHQSPLHPGRVLTTFGFISFIIEGLNGWGASYSANQSLSHSEMEAGHALIKTSLLLQLLVATCFVSLAAVFHRRCVTHGVNNDRLKSTLLTLYISTTLIVVRTIFRTVEYFGIANYKFDDANFDPMSMSPLMRYEVFFYVFEAALMFCNNVMFNVRHPRRYLPENNRIYLSQDGITEVEGPGYEDRRPLWRTILDPFDVAAIFRREESAEPKFWEAQGPETK</sequence>
<evidence type="ECO:0000256" key="1">
    <source>
        <dbReference type="ARBA" id="ARBA00004141"/>
    </source>
</evidence>
<keyword evidence="3 5" id="KW-1133">Transmembrane helix</keyword>
<keyword evidence="4 5" id="KW-0472">Membrane</keyword>
<evidence type="ECO:0000256" key="5">
    <source>
        <dbReference type="SAM" id="Phobius"/>
    </source>
</evidence>
<reference evidence="7" key="1">
    <citation type="journal article" date="2014" name="Genome Announc.">
        <title>Genome sequence and annotation of Acremonium chrysogenum, producer of the beta-lactam antibiotic cephalosporin C.</title>
        <authorList>
            <person name="Terfehr D."/>
            <person name="Dahlmann T.A."/>
            <person name="Specht T."/>
            <person name="Zadra I."/>
            <person name="Kuernsteiner H."/>
            <person name="Kueck U."/>
        </authorList>
    </citation>
    <scope>NUCLEOTIDE SEQUENCE [LARGE SCALE GENOMIC DNA]</scope>
    <source>
        <strain evidence="7">ATCC 11550 / CBS 779.69 / DSM 880 / IAM 14645 / JCM 23072 / IMI 49137</strain>
    </source>
</reference>
<dbReference type="PANTHER" id="PTHR31465">
    <property type="entry name" value="PROTEIN RTA1-RELATED"/>
    <property type="match status" value="1"/>
</dbReference>
<accession>A0A086SW20</accession>
<dbReference type="PANTHER" id="PTHR31465:SF13">
    <property type="entry name" value="RTA1 DOMAIN PROTEIN-RELATED"/>
    <property type="match status" value="1"/>
</dbReference>
<feature type="transmembrane region" description="Helical" evidence="5">
    <location>
        <begin position="59"/>
        <end position="81"/>
    </location>
</feature>
<dbReference type="Pfam" id="PF04479">
    <property type="entry name" value="RTA1"/>
    <property type="match status" value="1"/>
</dbReference>
<dbReference type="STRING" id="857340.A0A086SW20"/>
<dbReference type="InterPro" id="IPR007568">
    <property type="entry name" value="RTA1"/>
</dbReference>
<comment type="subcellular location">
    <subcellularLocation>
        <location evidence="1">Membrane</location>
        <topology evidence="1">Multi-pass membrane protein</topology>
    </subcellularLocation>
</comment>
<organism evidence="6 7">
    <name type="scientific">Hapsidospora chrysogenum (strain ATCC 11550 / CBS 779.69 / DSM 880 / IAM 14645 / JCM 23072 / IMI 49137)</name>
    <name type="common">Acremonium chrysogenum</name>
    <dbReference type="NCBI Taxonomy" id="857340"/>
    <lineage>
        <taxon>Eukaryota</taxon>
        <taxon>Fungi</taxon>
        <taxon>Dikarya</taxon>
        <taxon>Ascomycota</taxon>
        <taxon>Pezizomycotina</taxon>
        <taxon>Sordariomycetes</taxon>
        <taxon>Hypocreomycetidae</taxon>
        <taxon>Hypocreales</taxon>
        <taxon>Bionectriaceae</taxon>
        <taxon>Hapsidospora</taxon>
    </lineage>
</organism>
<feature type="transmembrane region" description="Helical" evidence="5">
    <location>
        <begin position="164"/>
        <end position="187"/>
    </location>
</feature>
<keyword evidence="2 5" id="KW-0812">Transmembrane</keyword>
<evidence type="ECO:0000256" key="4">
    <source>
        <dbReference type="ARBA" id="ARBA00023136"/>
    </source>
</evidence>
<evidence type="ECO:0000256" key="3">
    <source>
        <dbReference type="ARBA" id="ARBA00022989"/>
    </source>
</evidence>
<dbReference type="GO" id="GO:0016020">
    <property type="term" value="C:membrane"/>
    <property type="evidence" value="ECO:0007669"/>
    <property type="project" value="UniProtKB-SubCell"/>
</dbReference>
<evidence type="ECO:0000313" key="6">
    <source>
        <dbReference type="EMBL" id="KFH41302.1"/>
    </source>
</evidence>
<protein>
    <submittedName>
        <fullName evidence="6">Uncharacterized protein</fullName>
    </submittedName>
</protein>
<feature type="transmembrane region" description="Helical" evidence="5">
    <location>
        <begin position="20"/>
        <end position="38"/>
    </location>
</feature>
<dbReference type="Proteomes" id="UP000029964">
    <property type="component" value="Unassembled WGS sequence"/>
</dbReference>
<dbReference type="HOGENOM" id="CLU_033465_0_1_1"/>
<keyword evidence="7" id="KW-1185">Reference proteome</keyword>
<dbReference type="EMBL" id="JPKY01000135">
    <property type="protein sequence ID" value="KFH41302.1"/>
    <property type="molecule type" value="Genomic_DNA"/>
</dbReference>
<comment type="caution">
    <text evidence="6">The sequence shown here is derived from an EMBL/GenBank/DDBJ whole genome shotgun (WGS) entry which is preliminary data.</text>
</comment>
<evidence type="ECO:0000313" key="7">
    <source>
        <dbReference type="Proteomes" id="UP000029964"/>
    </source>
</evidence>